<feature type="domain" description="F-box" evidence="1">
    <location>
        <begin position="6"/>
        <end position="46"/>
    </location>
</feature>
<reference evidence="2" key="2">
    <citation type="journal article" date="2023" name="Plants (Basel)">
        <title>Annotation of the Turnera subulata (Passifloraceae) Draft Genome Reveals the S-Locus Evolved after the Divergence of Turneroideae from Passifloroideae in a Stepwise Manner.</title>
        <authorList>
            <person name="Henning P.M."/>
            <person name="Roalson E.H."/>
            <person name="Mir W."/>
            <person name="McCubbin A.G."/>
            <person name="Shore J.S."/>
        </authorList>
    </citation>
    <scope>NUCLEOTIDE SEQUENCE</scope>
    <source>
        <strain evidence="2">F60SS</strain>
    </source>
</reference>
<organism evidence="2 3">
    <name type="scientific">Turnera subulata</name>
    <dbReference type="NCBI Taxonomy" id="218843"/>
    <lineage>
        <taxon>Eukaryota</taxon>
        <taxon>Viridiplantae</taxon>
        <taxon>Streptophyta</taxon>
        <taxon>Embryophyta</taxon>
        <taxon>Tracheophyta</taxon>
        <taxon>Spermatophyta</taxon>
        <taxon>Magnoliopsida</taxon>
        <taxon>eudicotyledons</taxon>
        <taxon>Gunneridae</taxon>
        <taxon>Pentapetalae</taxon>
        <taxon>rosids</taxon>
        <taxon>fabids</taxon>
        <taxon>Malpighiales</taxon>
        <taxon>Passifloraceae</taxon>
        <taxon>Turnera</taxon>
    </lineage>
</organism>
<dbReference type="EMBL" id="JAKUCV010002278">
    <property type="protein sequence ID" value="KAJ4843282.1"/>
    <property type="molecule type" value="Genomic_DNA"/>
</dbReference>
<dbReference type="InterPro" id="IPR011043">
    <property type="entry name" value="Gal_Oxase/kelch_b-propeller"/>
</dbReference>
<sequence length="399" mass="45233">MSGKDFLEELVLDILLRLPMKAIVRFRCVSKSWGTLLSSPDFVYKSLLFDEENKYSHFMVKYRDVNTRNFVFSLLSHDTLDLVVTKDLPNPPGFDYAHNRGLDLQIVGSCCNGLICLGSSEHINEEGGIVLWNPATSETKVVPKLEVTRPPRTWDENNYLGFGFDDKTNDYKIVKVTGLWCNPVGSRDYENPAYKNEVALYSMKNGSWKIIDATIPFLRLTCESRLCCTGSGNIVYWEAYSREGHHVYKNAIVCFDMGSEELKATPTPEDHMFSWQMCSLFSLHKSLAMIVLREDKQRMQKSFEIWALFEAGVKDSWTKLFTVAGFPELEGPLGFQSNGDIFFETGIEGLLTINPLTQARRDVQVVGKDCNFQIVPYKATQVSLQEETEVGSENALISP</sequence>
<dbReference type="SMART" id="SM00256">
    <property type="entry name" value="FBOX"/>
    <property type="match status" value="1"/>
</dbReference>
<dbReference type="Pfam" id="PF00646">
    <property type="entry name" value="F-box"/>
    <property type="match status" value="1"/>
</dbReference>
<protein>
    <recommendedName>
        <fullName evidence="1">F-box domain-containing protein</fullName>
    </recommendedName>
</protein>
<evidence type="ECO:0000313" key="3">
    <source>
        <dbReference type="Proteomes" id="UP001141552"/>
    </source>
</evidence>
<dbReference type="PANTHER" id="PTHR31672">
    <property type="entry name" value="BNACNNG10540D PROTEIN"/>
    <property type="match status" value="1"/>
</dbReference>
<gene>
    <name evidence="2" type="ORF">Tsubulata_036374</name>
</gene>
<proteinExistence type="predicted"/>
<dbReference type="Proteomes" id="UP001141552">
    <property type="component" value="Unassembled WGS sequence"/>
</dbReference>
<dbReference type="SUPFAM" id="SSF81383">
    <property type="entry name" value="F-box domain"/>
    <property type="match status" value="1"/>
</dbReference>
<accession>A0A9Q0G4X1</accession>
<dbReference type="Gene3D" id="1.20.1280.50">
    <property type="match status" value="1"/>
</dbReference>
<dbReference type="SUPFAM" id="SSF50965">
    <property type="entry name" value="Galactose oxidase, central domain"/>
    <property type="match status" value="1"/>
</dbReference>
<evidence type="ECO:0000313" key="2">
    <source>
        <dbReference type="EMBL" id="KAJ4843282.1"/>
    </source>
</evidence>
<dbReference type="NCBIfam" id="TIGR01640">
    <property type="entry name" value="F_box_assoc_1"/>
    <property type="match status" value="1"/>
</dbReference>
<name>A0A9Q0G4X1_9ROSI</name>
<dbReference type="Pfam" id="PF07734">
    <property type="entry name" value="FBA_1"/>
    <property type="match status" value="1"/>
</dbReference>
<dbReference type="PANTHER" id="PTHR31672:SF13">
    <property type="entry name" value="F-BOX PROTEIN CPR30-LIKE"/>
    <property type="match status" value="1"/>
</dbReference>
<dbReference type="InterPro" id="IPR050796">
    <property type="entry name" value="SCF_F-box_component"/>
</dbReference>
<comment type="caution">
    <text evidence="2">The sequence shown here is derived from an EMBL/GenBank/DDBJ whole genome shotgun (WGS) entry which is preliminary data.</text>
</comment>
<reference evidence="2" key="1">
    <citation type="submission" date="2022-02" db="EMBL/GenBank/DDBJ databases">
        <authorList>
            <person name="Henning P.M."/>
            <person name="McCubbin A.G."/>
            <person name="Shore J.S."/>
        </authorList>
    </citation>
    <scope>NUCLEOTIDE SEQUENCE</scope>
    <source>
        <strain evidence="2">F60SS</strain>
        <tissue evidence="2">Leaves</tissue>
    </source>
</reference>
<dbReference type="AlphaFoldDB" id="A0A9Q0G4X1"/>
<evidence type="ECO:0000259" key="1">
    <source>
        <dbReference type="SMART" id="SM00256"/>
    </source>
</evidence>
<keyword evidence="3" id="KW-1185">Reference proteome</keyword>
<dbReference type="InterPro" id="IPR006527">
    <property type="entry name" value="F-box-assoc_dom_typ1"/>
</dbReference>
<dbReference type="InterPro" id="IPR036047">
    <property type="entry name" value="F-box-like_dom_sf"/>
</dbReference>
<dbReference type="InterPro" id="IPR001810">
    <property type="entry name" value="F-box_dom"/>
</dbReference>
<dbReference type="OrthoDB" id="848085at2759"/>
<dbReference type="CDD" id="cd22157">
    <property type="entry name" value="F-box_AtFBW1-like"/>
    <property type="match status" value="1"/>
</dbReference>
<dbReference type="InterPro" id="IPR017451">
    <property type="entry name" value="F-box-assoc_interact_dom"/>
</dbReference>